<keyword evidence="3" id="KW-1185">Reference proteome</keyword>
<dbReference type="Pfam" id="PF13450">
    <property type="entry name" value="NAD_binding_8"/>
    <property type="match status" value="1"/>
</dbReference>
<sequence>MAAGKRTQTGGPRVVIIGAGIGGLMTGISLKKQLGFSDFSIYEKGNDLGGTWHTDIRS</sequence>
<organism evidence="2 3">
    <name type="scientific">Cristinia sonorae</name>
    <dbReference type="NCBI Taxonomy" id="1940300"/>
    <lineage>
        <taxon>Eukaryota</taxon>
        <taxon>Fungi</taxon>
        <taxon>Dikarya</taxon>
        <taxon>Basidiomycota</taxon>
        <taxon>Agaricomycotina</taxon>
        <taxon>Agaricomycetes</taxon>
        <taxon>Agaricomycetidae</taxon>
        <taxon>Agaricales</taxon>
        <taxon>Pleurotineae</taxon>
        <taxon>Stephanosporaceae</taxon>
        <taxon>Cristinia</taxon>
    </lineage>
</organism>
<dbReference type="Proteomes" id="UP000813824">
    <property type="component" value="Unassembled WGS sequence"/>
</dbReference>
<gene>
    <name evidence="2" type="ORF">BXZ70DRAFT_1013289</name>
</gene>
<protein>
    <submittedName>
        <fullName evidence="2">Uncharacterized protein</fullName>
    </submittedName>
</protein>
<dbReference type="Gene3D" id="3.50.50.60">
    <property type="entry name" value="FAD/NAD(P)-binding domain"/>
    <property type="match status" value="1"/>
</dbReference>
<proteinExistence type="inferred from homology"/>
<dbReference type="AlphaFoldDB" id="A0A8K0XJZ2"/>
<dbReference type="PANTHER" id="PTHR42877:SF5">
    <property type="entry name" value="L-ORNITHINE N(5)-MONOOXYGENASE-RELATED"/>
    <property type="match status" value="1"/>
</dbReference>
<evidence type="ECO:0000313" key="3">
    <source>
        <dbReference type="Proteomes" id="UP000813824"/>
    </source>
</evidence>
<comment type="caution">
    <text evidence="2">The sequence shown here is derived from an EMBL/GenBank/DDBJ whole genome shotgun (WGS) entry which is preliminary data.</text>
</comment>
<evidence type="ECO:0000313" key="2">
    <source>
        <dbReference type="EMBL" id="KAH8071907.1"/>
    </source>
</evidence>
<comment type="similarity">
    <text evidence="1">Belongs to the FAD-binding monooxygenase family.</text>
</comment>
<name>A0A8K0XJZ2_9AGAR</name>
<dbReference type="EMBL" id="JAEVFJ010000078">
    <property type="protein sequence ID" value="KAH8071907.1"/>
    <property type="molecule type" value="Genomic_DNA"/>
</dbReference>
<dbReference type="InterPro" id="IPR036188">
    <property type="entry name" value="FAD/NAD-bd_sf"/>
</dbReference>
<dbReference type="SUPFAM" id="SSF51905">
    <property type="entry name" value="FAD/NAD(P)-binding domain"/>
    <property type="match status" value="1"/>
</dbReference>
<dbReference type="InterPro" id="IPR051209">
    <property type="entry name" value="FAD-bind_Monooxygenase_sf"/>
</dbReference>
<dbReference type="OrthoDB" id="74360at2759"/>
<evidence type="ECO:0000256" key="1">
    <source>
        <dbReference type="ARBA" id="ARBA00010139"/>
    </source>
</evidence>
<dbReference type="PANTHER" id="PTHR42877">
    <property type="entry name" value="L-ORNITHINE N(5)-MONOOXYGENASE-RELATED"/>
    <property type="match status" value="1"/>
</dbReference>
<reference evidence="2" key="1">
    <citation type="journal article" date="2021" name="New Phytol.">
        <title>Evolutionary innovations through gain and loss of genes in the ectomycorrhizal Boletales.</title>
        <authorList>
            <person name="Wu G."/>
            <person name="Miyauchi S."/>
            <person name="Morin E."/>
            <person name="Kuo A."/>
            <person name="Drula E."/>
            <person name="Varga T."/>
            <person name="Kohler A."/>
            <person name="Feng B."/>
            <person name="Cao Y."/>
            <person name="Lipzen A."/>
            <person name="Daum C."/>
            <person name="Hundley H."/>
            <person name="Pangilinan J."/>
            <person name="Johnson J."/>
            <person name="Barry K."/>
            <person name="LaButti K."/>
            <person name="Ng V."/>
            <person name="Ahrendt S."/>
            <person name="Min B."/>
            <person name="Choi I.G."/>
            <person name="Park H."/>
            <person name="Plett J.M."/>
            <person name="Magnuson J."/>
            <person name="Spatafora J.W."/>
            <person name="Nagy L.G."/>
            <person name="Henrissat B."/>
            <person name="Grigoriev I.V."/>
            <person name="Yang Z.L."/>
            <person name="Xu J."/>
            <person name="Martin F.M."/>
        </authorList>
    </citation>
    <scope>NUCLEOTIDE SEQUENCE</scope>
    <source>
        <strain evidence="2">KKN 215</strain>
    </source>
</reference>
<accession>A0A8K0XJZ2</accession>